<feature type="domain" description="Thiol:disulfide interchange protein DsbD N-terminal" evidence="2">
    <location>
        <begin position="41"/>
        <end position="144"/>
    </location>
</feature>
<reference evidence="3" key="1">
    <citation type="submission" date="2022-07" db="EMBL/GenBank/DDBJ databases">
        <authorList>
            <person name="Otstavnykh N."/>
            <person name="Isaeva M."/>
            <person name="Bystritskaya E."/>
        </authorList>
    </citation>
    <scope>NUCLEOTIDE SEQUENCE</scope>
    <source>
        <strain evidence="3">10Alg 79</strain>
    </source>
</reference>
<dbReference type="RefSeq" id="WP_317625141.1">
    <property type="nucleotide sequence ID" value="NZ_JANFFA010000001.1"/>
</dbReference>
<dbReference type="EMBL" id="JANFFA010000001">
    <property type="protein sequence ID" value="MDQ2093557.1"/>
    <property type="molecule type" value="Genomic_DNA"/>
</dbReference>
<proteinExistence type="predicted"/>
<evidence type="ECO:0000313" key="4">
    <source>
        <dbReference type="Proteomes" id="UP001227162"/>
    </source>
</evidence>
<protein>
    <recommendedName>
        <fullName evidence="2">Thiol:disulfide interchange protein DsbD N-terminal domain-containing protein</fullName>
    </recommendedName>
</protein>
<feature type="chain" id="PRO_5042608335" description="Thiol:disulfide interchange protein DsbD N-terminal domain-containing protein" evidence="1">
    <location>
        <begin position="24"/>
        <end position="268"/>
    </location>
</feature>
<keyword evidence="1" id="KW-0732">Signal</keyword>
<gene>
    <name evidence="3" type="ORF">NOI20_05495</name>
</gene>
<dbReference type="AlphaFoldDB" id="A0AAJ1UCB6"/>
<accession>A0AAJ1UCB6</accession>
<dbReference type="InterPro" id="IPR028250">
    <property type="entry name" value="DsbDN"/>
</dbReference>
<sequence>MKRPTLIALALLAALPLSGAALANPYADAVQTRIIPGWKRPDGTLMAGLELTLAPGWKTYWRAPGDAGIPPSFDWTASGNLSGVAIDWPTPYVFDQSGMRTIGYKNQVVLPIAIAPRRDGKPVRLHGTIDIGICKDVCVPVRIEIEEDLTGDSTRPDPTIAAALASRPFSAREAGLKSTGCTIAPAKDGLTLTAEFALPPTGGQEMAVVETGDPMVWASAPKISRQGGKLVAEFDLMHASGGPFALDRSALRFTILGAKHAVDIKGCD</sequence>
<evidence type="ECO:0000256" key="1">
    <source>
        <dbReference type="SAM" id="SignalP"/>
    </source>
</evidence>
<evidence type="ECO:0000313" key="3">
    <source>
        <dbReference type="EMBL" id="MDQ2093557.1"/>
    </source>
</evidence>
<name>A0AAJ1UCB6_9RHOB</name>
<dbReference type="Pfam" id="PF11412">
    <property type="entry name" value="DsbD_N"/>
    <property type="match status" value="1"/>
</dbReference>
<organism evidence="3 4">
    <name type="scientific">Rhodalgimonas zhirmunskyi</name>
    <dbReference type="NCBI Taxonomy" id="2964767"/>
    <lineage>
        <taxon>Bacteria</taxon>
        <taxon>Pseudomonadati</taxon>
        <taxon>Pseudomonadota</taxon>
        <taxon>Alphaproteobacteria</taxon>
        <taxon>Rhodobacterales</taxon>
        <taxon>Roseobacteraceae</taxon>
        <taxon>Rhodalgimonas</taxon>
    </lineage>
</organism>
<keyword evidence="4" id="KW-1185">Reference proteome</keyword>
<reference evidence="3" key="2">
    <citation type="submission" date="2023-04" db="EMBL/GenBank/DDBJ databases">
        <title>'Rhodoalgimonas zhirmunskyi' gen. nov., isolated from a red alga.</title>
        <authorList>
            <person name="Nedashkovskaya O.I."/>
            <person name="Otstavnykh N.Y."/>
            <person name="Bystritskaya E.P."/>
            <person name="Balabanova L.A."/>
            <person name="Isaeva M.P."/>
        </authorList>
    </citation>
    <scope>NUCLEOTIDE SEQUENCE</scope>
    <source>
        <strain evidence="3">10Alg 79</strain>
    </source>
</reference>
<evidence type="ECO:0000259" key="2">
    <source>
        <dbReference type="Pfam" id="PF11412"/>
    </source>
</evidence>
<comment type="caution">
    <text evidence="3">The sequence shown here is derived from an EMBL/GenBank/DDBJ whole genome shotgun (WGS) entry which is preliminary data.</text>
</comment>
<dbReference type="Proteomes" id="UP001227162">
    <property type="component" value="Unassembled WGS sequence"/>
</dbReference>
<feature type="signal peptide" evidence="1">
    <location>
        <begin position="1"/>
        <end position="23"/>
    </location>
</feature>